<sequence length="852" mass="85522">MSGAPGYGTHIAYLYVGTPPQRVSVIIDTGSHLTAFPCKGCQACGKHTDPYWDFAASSTAKITTCAACKGTFTCGSQDRCIYSQSYSEGSSWHAFQVLDTVFAGPASAADVAPAAAAASGVGFAFGCIDSQTGLFNTQLADGIMGMSASESTLVWTLHRAHRVPALALSLCFGTGGGAMVLGGSDPLLHTAPMQFTPSLKRTGWFTVDLIDVQIGGASIGAPAAVYARGKGAIVDSGTTDTYLPEACAARFRAAWRAATGRDYSESAPQRLARAELAALPALTFVFRGGARVDVLPEAYMVARAALTLTRLAASAQEKVGKSYVARVYLDEANGAVLGANFMRDHDVFFDQANSRVGFAPANCNWTALEAAKAAAVAAATSEPPADPQTPPAQGGAPPAAACALAPNMQLLQPCDALCTDEDIKAGATAEGVETWGQTFANGGAARRPGCAAPRTEARQCAVRCGGGGGGVQCAATAWRACDERCEQARVWRREADGACLQQRRECHTGAHCAAARMGLLVTARALLRAPLPAAPPSSAAAALALSPLLSDALGAEVAALLRLPNGGSVAAGDVEIAQAPPPPLRRRLPAALPGDDGGGARSSSGGGAEFAAGVSSSVAAAEAWPRPLLPQQLHELRHLHAPDGNDTRSAAAVASADGGGGGGGASSASTVGFDVLLTVHVQPKVDEEAAAAVAAQLRASSFLRRLQARIAVDAASAHAPATITVDAGSVAVATASDGAAYAVSAAAAAAAAAAYGDGGGGSGDGSLFGGLPAGAALLLLLCALALVMLVWRRKLSVRGGGGGRGAGAGVTEAEREPLARLGGQIEVVGTAAAAGAAALRRASGTARLSGVL</sequence>
<dbReference type="SUPFAM" id="SSF50630">
    <property type="entry name" value="Acid proteases"/>
    <property type="match status" value="1"/>
</dbReference>
<evidence type="ECO:0000256" key="2">
    <source>
        <dbReference type="ARBA" id="ARBA00022670"/>
    </source>
</evidence>
<dbReference type="AlphaFoldDB" id="A0A835ZJF3"/>
<dbReference type="GO" id="GO:0006508">
    <property type="term" value="P:proteolysis"/>
    <property type="evidence" value="ECO:0007669"/>
    <property type="project" value="UniProtKB-KW"/>
</dbReference>
<proteinExistence type="inferred from homology"/>
<feature type="region of interest" description="Disordered" evidence="11">
    <location>
        <begin position="379"/>
        <end position="398"/>
    </location>
</feature>
<evidence type="ECO:0000256" key="7">
    <source>
        <dbReference type="ARBA" id="ARBA00023136"/>
    </source>
</evidence>
<gene>
    <name evidence="14" type="ORF">JKP88DRAFT_267033</name>
</gene>
<keyword evidence="3 12" id="KW-0812">Transmembrane</keyword>
<dbReference type="Pfam" id="PF14543">
    <property type="entry name" value="TAXi_N"/>
    <property type="match status" value="1"/>
</dbReference>
<dbReference type="PROSITE" id="PS51767">
    <property type="entry name" value="PEPTIDASE_A1"/>
    <property type="match status" value="1"/>
</dbReference>
<dbReference type="InterPro" id="IPR001461">
    <property type="entry name" value="Aspartic_peptidase_A1"/>
</dbReference>
<dbReference type="InterPro" id="IPR021109">
    <property type="entry name" value="Peptidase_aspartic_dom_sf"/>
</dbReference>
<dbReference type="PRINTS" id="PR00792">
    <property type="entry name" value="PEPSIN"/>
</dbReference>
<feature type="region of interest" description="Disordered" evidence="11">
    <location>
        <begin position="577"/>
        <end position="608"/>
    </location>
</feature>
<dbReference type="OrthoDB" id="2747330at2759"/>
<dbReference type="Gene3D" id="2.40.70.10">
    <property type="entry name" value="Acid Proteases"/>
    <property type="match status" value="2"/>
</dbReference>
<evidence type="ECO:0000256" key="9">
    <source>
        <dbReference type="PIRSR" id="PIRSR601461-1"/>
    </source>
</evidence>
<feature type="compositionally biased region" description="Gly residues" evidence="11">
    <location>
        <begin position="595"/>
        <end position="608"/>
    </location>
</feature>
<evidence type="ECO:0000256" key="6">
    <source>
        <dbReference type="ARBA" id="ARBA00022989"/>
    </source>
</evidence>
<dbReference type="InterPro" id="IPR032861">
    <property type="entry name" value="TAXi_N"/>
</dbReference>
<evidence type="ECO:0000259" key="13">
    <source>
        <dbReference type="PROSITE" id="PS51767"/>
    </source>
</evidence>
<dbReference type="GO" id="GO:0004190">
    <property type="term" value="F:aspartic-type endopeptidase activity"/>
    <property type="evidence" value="ECO:0007669"/>
    <property type="project" value="UniProtKB-KW"/>
</dbReference>
<comment type="subcellular location">
    <subcellularLocation>
        <location evidence="8">Endomembrane system</location>
        <topology evidence="8">Single-pass type I membrane protein</topology>
    </subcellularLocation>
</comment>
<dbReference type="GO" id="GO:0012505">
    <property type="term" value="C:endomembrane system"/>
    <property type="evidence" value="ECO:0007669"/>
    <property type="project" value="UniProtKB-SubCell"/>
</dbReference>
<keyword evidence="4" id="KW-0732">Signal</keyword>
<comment type="similarity">
    <text evidence="1 10">Belongs to the peptidase A1 family.</text>
</comment>
<dbReference type="PROSITE" id="PS00141">
    <property type="entry name" value="ASP_PROTEASE"/>
    <property type="match status" value="1"/>
</dbReference>
<feature type="region of interest" description="Disordered" evidence="11">
    <location>
        <begin position="641"/>
        <end position="664"/>
    </location>
</feature>
<reference evidence="14" key="1">
    <citation type="submission" date="2021-02" db="EMBL/GenBank/DDBJ databases">
        <title>First Annotated Genome of the Yellow-green Alga Tribonema minus.</title>
        <authorList>
            <person name="Mahan K.M."/>
        </authorList>
    </citation>
    <scope>NUCLEOTIDE SEQUENCE</scope>
    <source>
        <strain evidence="14">UTEX B ZZ1240</strain>
    </source>
</reference>
<protein>
    <submittedName>
        <fullName evidence="14">Aspartic peptidase domain-containing protein</fullName>
    </submittedName>
</protein>
<evidence type="ECO:0000256" key="3">
    <source>
        <dbReference type="ARBA" id="ARBA00022692"/>
    </source>
</evidence>
<evidence type="ECO:0000256" key="8">
    <source>
        <dbReference type="ARBA" id="ARBA00046288"/>
    </source>
</evidence>
<dbReference type="InterPro" id="IPR001969">
    <property type="entry name" value="Aspartic_peptidase_AS"/>
</dbReference>
<comment type="caution">
    <text evidence="14">The sequence shown here is derived from an EMBL/GenBank/DDBJ whole genome shotgun (WGS) entry which is preliminary data.</text>
</comment>
<keyword evidence="2 10" id="KW-0645">Protease</keyword>
<dbReference type="PANTHER" id="PTHR13683">
    <property type="entry name" value="ASPARTYL PROTEASES"/>
    <property type="match status" value="1"/>
</dbReference>
<dbReference type="InterPro" id="IPR032799">
    <property type="entry name" value="TAXi_C"/>
</dbReference>
<feature type="domain" description="Peptidase A1" evidence="13">
    <location>
        <begin position="10"/>
        <end position="359"/>
    </location>
</feature>
<dbReference type="InterPro" id="IPR033121">
    <property type="entry name" value="PEPTIDASE_A1"/>
</dbReference>
<feature type="active site" evidence="9">
    <location>
        <position position="235"/>
    </location>
</feature>
<dbReference type="PANTHER" id="PTHR13683:SF375">
    <property type="entry name" value="PEPTIDASE A1 DOMAIN-CONTAINING PROTEIN"/>
    <property type="match status" value="1"/>
</dbReference>
<dbReference type="Pfam" id="PF14541">
    <property type="entry name" value="TAXi_C"/>
    <property type="match status" value="1"/>
</dbReference>
<keyword evidence="6 12" id="KW-1133">Transmembrane helix</keyword>
<feature type="transmembrane region" description="Helical" evidence="12">
    <location>
        <begin position="771"/>
        <end position="791"/>
    </location>
</feature>
<evidence type="ECO:0000313" key="14">
    <source>
        <dbReference type="EMBL" id="KAG5190098.1"/>
    </source>
</evidence>
<dbReference type="EMBL" id="JAFCMP010000039">
    <property type="protein sequence ID" value="KAG5190098.1"/>
    <property type="molecule type" value="Genomic_DNA"/>
</dbReference>
<evidence type="ECO:0000256" key="5">
    <source>
        <dbReference type="ARBA" id="ARBA00022801"/>
    </source>
</evidence>
<evidence type="ECO:0000256" key="1">
    <source>
        <dbReference type="ARBA" id="ARBA00007447"/>
    </source>
</evidence>
<keyword evidence="7 12" id="KW-0472">Membrane</keyword>
<evidence type="ECO:0000256" key="4">
    <source>
        <dbReference type="ARBA" id="ARBA00022729"/>
    </source>
</evidence>
<evidence type="ECO:0000256" key="12">
    <source>
        <dbReference type="SAM" id="Phobius"/>
    </source>
</evidence>
<keyword evidence="15" id="KW-1185">Reference proteome</keyword>
<dbReference type="Proteomes" id="UP000664859">
    <property type="component" value="Unassembled WGS sequence"/>
</dbReference>
<feature type="active site" evidence="9">
    <location>
        <position position="28"/>
    </location>
</feature>
<keyword evidence="5 10" id="KW-0378">Hydrolase</keyword>
<name>A0A835ZJF3_9STRA</name>
<evidence type="ECO:0000256" key="11">
    <source>
        <dbReference type="SAM" id="MobiDB-lite"/>
    </source>
</evidence>
<evidence type="ECO:0000256" key="10">
    <source>
        <dbReference type="RuleBase" id="RU000454"/>
    </source>
</evidence>
<evidence type="ECO:0000313" key="15">
    <source>
        <dbReference type="Proteomes" id="UP000664859"/>
    </source>
</evidence>
<keyword evidence="10" id="KW-0064">Aspartyl protease</keyword>
<accession>A0A835ZJF3</accession>
<organism evidence="14 15">
    <name type="scientific">Tribonema minus</name>
    <dbReference type="NCBI Taxonomy" id="303371"/>
    <lineage>
        <taxon>Eukaryota</taxon>
        <taxon>Sar</taxon>
        <taxon>Stramenopiles</taxon>
        <taxon>Ochrophyta</taxon>
        <taxon>PX clade</taxon>
        <taxon>Xanthophyceae</taxon>
        <taxon>Tribonematales</taxon>
        <taxon>Tribonemataceae</taxon>
        <taxon>Tribonema</taxon>
    </lineage>
</organism>